<feature type="transmembrane region" description="Helical" evidence="4">
    <location>
        <begin position="15"/>
        <end position="38"/>
    </location>
</feature>
<evidence type="ECO:0000256" key="2">
    <source>
        <dbReference type="ARBA" id="ARBA00006727"/>
    </source>
</evidence>
<evidence type="ECO:0000313" key="5">
    <source>
        <dbReference type="EMBL" id="RSM19552.1"/>
    </source>
</evidence>
<feature type="transmembrane region" description="Helical" evidence="4">
    <location>
        <begin position="105"/>
        <end position="124"/>
    </location>
</feature>
<keyword evidence="4" id="KW-0812">Transmembrane</keyword>
<dbReference type="InterPro" id="IPR036259">
    <property type="entry name" value="MFS_trans_sf"/>
</dbReference>
<keyword evidence="3" id="KW-0325">Glycoprotein</keyword>
<dbReference type="InterPro" id="IPR036291">
    <property type="entry name" value="NAD(P)-bd_dom_sf"/>
</dbReference>
<feature type="transmembrane region" description="Helical" evidence="4">
    <location>
        <begin position="342"/>
        <end position="360"/>
    </location>
</feature>
<feature type="transmembrane region" description="Helical" evidence="4">
    <location>
        <begin position="45"/>
        <end position="66"/>
    </location>
</feature>
<gene>
    <name evidence="5" type="ORF">CDV31_001712</name>
</gene>
<feature type="transmembrane region" description="Helical" evidence="4">
    <location>
        <begin position="309"/>
        <end position="330"/>
    </location>
</feature>
<comment type="similarity">
    <text evidence="2">Belongs to the major facilitator superfamily. Monocarboxylate porter (TC 2.A.1.13) family.</text>
</comment>
<accession>A0A428UZ55</accession>
<dbReference type="EMBL" id="NIZV01000012">
    <property type="protein sequence ID" value="RSM19552.1"/>
    <property type="molecule type" value="Genomic_DNA"/>
</dbReference>
<dbReference type="InterPro" id="IPR050327">
    <property type="entry name" value="Proton-linked_MCT"/>
</dbReference>
<organism evidence="5 6">
    <name type="scientific">Fusarium ambrosium</name>
    <dbReference type="NCBI Taxonomy" id="131363"/>
    <lineage>
        <taxon>Eukaryota</taxon>
        <taxon>Fungi</taxon>
        <taxon>Dikarya</taxon>
        <taxon>Ascomycota</taxon>
        <taxon>Pezizomycotina</taxon>
        <taxon>Sordariomycetes</taxon>
        <taxon>Hypocreomycetidae</taxon>
        <taxon>Hypocreales</taxon>
        <taxon>Nectriaceae</taxon>
        <taxon>Fusarium</taxon>
        <taxon>Fusarium solani species complex</taxon>
    </lineage>
</organism>
<dbReference type="Pfam" id="PF07690">
    <property type="entry name" value="MFS_1"/>
    <property type="match status" value="1"/>
</dbReference>
<feature type="transmembrane region" description="Helical" evidence="4">
    <location>
        <begin position="217"/>
        <end position="237"/>
    </location>
</feature>
<dbReference type="Gene3D" id="3.40.50.720">
    <property type="entry name" value="NAD(P)-binding Rossmann-like Domain"/>
    <property type="match status" value="1"/>
</dbReference>
<feature type="transmembrane region" description="Helical" evidence="4">
    <location>
        <begin position="184"/>
        <end position="205"/>
    </location>
</feature>
<evidence type="ECO:0000256" key="4">
    <source>
        <dbReference type="SAM" id="Phobius"/>
    </source>
</evidence>
<reference evidence="5 6" key="1">
    <citation type="submission" date="2017-06" db="EMBL/GenBank/DDBJ databases">
        <title>Cmopartive genomic analysis of Ambrosia Fusariam Clade fungi.</title>
        <authorList>
            <person name="Stajich J.E."/>
            <person name="Carrillo J."/>
            <person name="Kijimoto T."/>
            <person name="Eskalen A."/>
            <person name="O'Donnell K."/>
            <person name="Kasson M."/>
        </authorList>
    </citation>
    <scope>NUCLEOTIDE SEQUENCE [LARGE SCALE GENOMIC DNA]</scope>
    <source>
        <strain evidence="5 6">NRRL 20438</strain>
    </source>
</reference>
<name>A0A428UZ55_9HYPO</name>
<protein>
    <recommendedName>
        <fullName evidence="7">Major facilitator superfamily (MFS) profile domain-containing protein</fullName>
    </recommendedName>
</protein>
<keyword evidence="4" id="KW-0472">Membrane</keyword>
<feature type="transmembrane region" description="Helical" evidence="4">
    <location>
        <begin position="72"/>
        <end position="93"/>
    </location>
</feature>
<dbReference type="InterPro" id="IPR011701">
    <property type="entry name" value="MFS"/>
</dbReference>
<dbReference type="Proteomes" id="UP000288429">
    <property type="component" value="Unassembled WGS sequence"/>
</dbReference>
<comment type="subcellular location">
    <subcellularLocation>
        <location evidence="1">Membrane</location>
        <topology evidence="1">Multi-pass membrane protein</topology>
    </subcellularLocation>
</comment>
<evidence type="ECO:0000256" key="3">
    <source>
        <dbReference type="ARBA" id="ARBA00023180"/>
    </source>
</evidence>
<dbReference type="GO" id="GO:0022857">
    <property type="term" value="F:transmembrane transporter activity"/>
    <property type="evidence" value="ECO:0007669"/>
    <property type="project" value="InterPro"/>
</dbReference>
<evidence type="ECO:0000256" key="1">
    <source>
        <dbReference type="ARBA" id="ARBA00004141"/>
    </source>
</evidence>
<feature type="transmembrane region" description="Helical" evidence="4">
    <location>
        <begin position="274"/>
        <end position="297"/>
    </location>
</feature>
<comment type="caution">
    <text evidence="5">The sequence shown here is derived from an EMBL/GenBank/DDBJ whole genome shotgun (WGS) entry which is preliminary data.</text>
</comment>
<proteinExistence type="inferred from homology"/>
<feature type="transmembrane region" description="Helical" evidence="4">
    <location>
        <begin position="136"/>
        <end position="156"/>
    </location>
</feature>
<dbReference type="GO" id="GO:0016020">
    <property type="term" value="C:membrane"/>
    <property type="evidence" value="ECO:0007669"/>
    <property type="project" value="UniProtKB-SubCell"/>
</dbReference>
<sequence>MAYYATHPDEMPASFFAYSLVGGLSISAALIISPLIIIVRKRIGLRLTLILGSVLLFLSLITSSLATKMWQLFLSQGVCFGVGMGLLYISGAAVLPPWFTSRRSLAVGCATSGVGIGGLVYSIATNILIEDVGIRWAYRILGFCGFGANLLAAFLLKEWGGRTQPDIVLDEERFDPRDFGRIEILLLIAWGFATDLGYVILLYSLPTYASSIGLTPAQGATSSALLNLGLALSRPLIGYISDSFGRINIAGILTFLCTISCFALWLPATTYAPLLAFSLIGGALCGVFWCTITPVMVEVVGIRKLASTFGSLCIAMALPTTFGGPVAMQIANSGEDLKFTHAQLFVGFMFLTGSLCVWLLRCWQIFKVEMEQGDNSTTTVRATRYWVSWLTPRFLFSSRRRSKLESFVEIENYYDIEALDKGCAGVDAVICAYAGTPVMHLDAQLILLRAAERAGITRFLAASWNCDWRQLQLGMHQSYDACIAFYQQAKLTSTIKPIWILTGGLTEVYFSVPGHGNFSPAYNGPWDPENKTVDIWGTGRRRVLSRGFQRDDAPEGGFWELDSGAYSPKELARIYKEVRGIEIAQKYRGTLDDLRELAYSMRNQKAYNDYYSFIGLFYQLFQLDGTYSLKNLDNHKLNVKTTSMEEFLRQNPQI</sequence>
<evidence type="ECO:0008006" key="7">
    <source>
        <dbReference type="Google" id="ProtNLM"/>
    </source>
</evidence>
<feature type="transmembrane region" description="Helical" evidence="4">
    <location>
        <begin position="249"/>
        <end position="268"/>
    </location>
</feature>
<dbReference type="Gene3D" id="1.20.1250.20">
    <property type="entry name" value="MFS general substrate transporter like domains"/>
    <property type="match status" value="2"/>
</dbReference>
<dbReference type="SUPFAM" id="SSF51735">
    <property type="entry name" value="NAD(P)-binding Rossmann-fold domains"/>
    <property type="match status" value="1"/>
</dbReference>
<keyword evidence="4" id="KW-1133">Transmembrane helix</keyword>
<dbReference type="AlphaFoldDB" id="A0A428UZ55"/>
<dbReference type="PANTHER" id="PTHR11360:SF315">
    <property type="entry name" value="TRANSPORTER MCH2-RELATED"/>
    <property type="match status" value="1"/>
</dbReference>
<dbReference type="PANTHER" id="PTHR11360">
    <property type="entry name" value="MONOCARBOXYLATE TRANSPORTER"/>
    <property type="match status" value="1"/>
</dbReference>
<evidence type="ECO:0000313" key="6">
    <source>
        <dbReference type="Proteomes" id="UP000288429"/>
    </source>
</evidence>
<keyword evidence="6" id="KW-1185">Reference proteome</keyword>
<dbReference type="SUPFAM" id="SSF103473">
    <property type="entry name" value="MFS general substrate transporter"/>
    <property type="match status" value="1"/>
</dbReference>